<dbReference type="Proteomes" id="UP000823775">
    <property type="component" value="Unassembled WGS sequence"/>
</dbReference>
<feature type="non-terminal residue" evidence="1">
    <location>
        <position position="1"/>
    </location>
</feature>
<dbReference type="EMBL" id="JACEIK010013266">
    <property type="protein sequence ID" value="MCE3216431.1"/>
    <property type="molecule type" value="Genomic_DNA"/>
</dbReference>
<protein>
    <submittedName>
        <fullName evidence="1">Uncharacterized protein</fullName>
    </submittedName>
</protein>
<gene>
    <name evidence="1" type="ORF">HAX54_006485</name>
</gene>
<feature type="non-terminal residue" evidence="1">
    <location>
        <position position="54"/>
    </location>
</feature>
<dbReference type="Pfam" id="PF05534">
    <property type="entry name" value="HicB"/>
    <property type="match status" value="1"/>
</dbReference>
<proteinExistence type="predicted"/>
<organism evidence="1 2">
    <name type="scientific">Datura stramonium</name>
    <name type="common">Jimsonweed</name>
    <name type="synonym">Common thornapple</name>
    <dbReference type="NCBI Taxonomy" id="4076"/>
    <lineage>
        <taxon>Eukaryota</taxon>
        <taxon>Viridiplantae</taxon>
        <taxon>Streptophyta</taxon>
        <taxon>Embryophyta</taxon>
        <taxon>Tracheophyta</taxon>
        <taxon>Spermatophyta</taxon>
        <taxon>Magnoliopsida</taxon>
        <taxon>eudicotyledons</taxon>
        <taxon>Gunneridae</taxon>
        <taxon>Pentapetalae</taxon>
        <taxon>asterids</taxon>
        <taxon>lamiids</taxon>
        <taxon>Solanales</taxon>
        <taxon>Solanaceae</taxon>
        <taxon>Solanoideae</taxon>
        <taxon>Datureae</taxon>
        <taxon>Datura</taxon>
    </lineage>
</organism>
<name>A0ABS8WX56_DATST</name>
<evidence type="ECO:0000313" key="1">
    <source>
        <dbReference type="EMBL" id="MCE3216431.1"/>
    </source>
</evidence>
<evidence type="ECO:0000313" key="2">
    <source>
        <dbReference type="Proteomes" id="UP000823775"/>
    </source>
</evidence>
<dbReference type="InterPro" id="IPR008651">
    <property type="entry name" value="Uncharacterised_HicB"/>
</dbReference>
<accession>A0ABS8WX56</accession>
<keyword evidence="2" id="KW-1185">Reference proteome</keyword>
<sequence length="54" mass="5895">LLGMAQRCRKQMLHKLLSCAAAQHGTTMNAYIERHGMTFDAPLCSLTRPCCGSA</sequence>
<comment type="caution">
    <text evidence="1">The sequence shown here is derived from an EMBL/GenBank/DDBJ whole genome shotgun (WGS) entry which is preliminary data.</text>
</comment>
<reference evidence="1 2" key="1">
    <citation type="journal article" date="2021" name="BMC Genomics">
        <title>Datura genome reveals duplications of psychoactive alkaloid biosynthetic genes and high mutation rate following tissue culture.</title>
        <authorList>
            <person name="Rajewski A."/>
            <person name="Carter-House D."/>
            <person name="Stajich J."/>
            <person name="Litt A."/>
        </authorList>
    </citation>
    <scope>NUCLEOTIDE SEQUENCE [LARGE SCALE GENOMIC DNA]</scope>
    <source>
        <strain evidence="1">AR-01</strain>
    </source>
</reference>